<feature type="domain" description="DUF5901" evidence="1">
    <location>
        <begin position="2"/>
        <end position="525"/>
    </location>
</feature>
<accession>M1I677</accession>
<reference evidence="4" key="2">
    <citation type="journal article" date="2022" name="Nat. Commun.">
        <title>Near-atomic, non-icosahedrally averaged structure of giant virus Paramecium bursaria chlorella virus 1.</title>
        <authorList>
            <person name="Shao Q."/>
            <person name="Agarkova I.V."/>
            <person name="Noel E.A."/>
            <person name="Dunigan D.D."/>
            <person name="Liu Y."/>
            <person name="Wang A."/>
            <person name="Guo M."/>
            <person name="Xie L."/>
            <person name="Zhao X."/>
            <person name="Rossmann M.G."/>
            <person name="Van Etten J.L."/>
            <person name="Klose T."/>
            <person name="Fang Q."/>
        </authorList>
    </citation>
    <scope>STRUCTURE BY ELECTRON MICROSCOPY (3.80 ANGSTROMS)</scope>
</reference>
<evidence type="ECO:0007829" key="4">
    <source>
        <dbReference type="PDB" id="8H2I"/>
    </source>
</evidence>
<dbReference type="PDB" id="8H2I">
    <property type="method" value="EM"/>
    <property type="resolution" value="3.80 A"/>
    <property type="chains" value="bG=1-530"/>
</dbReference>
<sequence>MDDIETIEKYGRDETYIFLADSAKRDTAAYPTAAEYEVLFNAQFRNVTKFELLEVNIPRTEYLIDSSENTFAYALNQPTNINTWQQEIEGNIRIATITPGDYNLPQLIDEMNSVLQQTANTYGDSVILQVSPVTNPSEISNKIRITASGPFTLLGSTGTIGNTIGFGDPVNTSVASTTGYYSTVPGYSVNYPNGADYVFLSNQGNIGSEAVNEFVGPLPPGDNVSFTPIYTGQTPSQYFIAPSAGVPTTVSAYFVDQATAPPGGFVVNYSIIKVSDSSTIATGSLISTNDDLVPSVSSPSVVSANFIQGQQYYIQFTPGSSGSSAGNCTALWYSFPNLPPVSGAYAAVNGTLVFPGQYFCTDVTAGAYGNELTSPGIVNITGARYIKIRCKELEQLIYRDRVGEPTTAGIGIVNLIGYGFERSRYDFSSIPVKAFHPIGKLQKLTFRLERPNGTLYDTNGVDNTMLCALTFKVVPNNAVDKTFDGPGKYPAAPGYSGDYIQLQQKRWGEEARATYPTHKSTYNRCRPRTT</sequence>
<organism evidence="2 3">
    <name type="scientific">Paramecium bursaria Chlorella virus IL3A</name>
    <name type="common">PBCV-IL3A</name>
    <dbReference type="NCBI Taxonomy" id="46019"/>
    <lineage>
        <taxon>Viruses</taxon>
        <taxon>Varidnaviria</taxon>
        <taxon>Bamfordvirae</taxon>
        <taxon>Nucleocytoviricota</taxon>
        <taxon>Megaviricetes</taxon>
        <taxon>Algavirales</taxon>
        <taxon>Phycodnaviridae</taxon>
        <taxon>Chlorovirus</taxon>
        <taxon>Chlorovirus illinoense</taxon>
    </lineage>
</organism>
<dbReference type="EMDB" id="EMD-34438"/>
<protein>
    <recommendedName>
        <fullName evidence="1">DUF5901 domain-containing protein</fullName>
    </recommendedName>
</protein>
<evidence type="ECO:0000313" key="2">
    <source>
        <dbReference type="EMBL" id="AGE53990.1"/>
    </source>
</evidence>
<evidence type="ECO:0000259" key="1">
    <source>
        <dbReference type="Pfam" id="PF19254"/>
    </source>
</evidence>
<evidence type="ECO:0000313" key="3">
    <source>
        <dbReference type="Proteomes" id="UP000247091"/>
    </source>
</evidence>
<dbReference type="Pfam" id="PF19254">
    <property type="entry name" value="DUF5901"/>
    <property type="match status" value="1"/>
</dbReference>
<organismHost>
    <name type="scientific">Chlorella</name>
    <dbReference type="NCBI Taxonomy" id="3071"/>
</organismHost>
<name>M1I677_PBCVI</name>
<gene>
    <name evidence="2" type="primary">IL-3A_593R</name>
    <name evidence="2" type="ORF">PBCVIL3A_593R</name>
</gene>
<keyword evidence="4" id="KW-0002">3D-structure</keyword>
<dbReference type="InterPro" id="IPR045420">
    <property type="entry name" value="DUF5901"/>
</dbReference>
<dbReference type="Proteomes" id="UP000247091">
    <property type="component" value="Segment"/>
</dbReference>
<dbReference type="EMBL" id="JX997169">
    <property type="protein sequence ID" value="AGE53990.1"/>
    <property type="molecule type" value="Genomic_DNA"/>
</dbReference>
<reference evidence="2 3" key="1">
    <citation type="submission" date="2012-10" db="EMBL/GenBank/DDBJ databases">
        <title>Towards defining the chloroviruses: a genomic journey through a genus of large DNA viruses.</title>
        <authorList>
            <person name="Jeanniard A."/>
            <person name="Dunigan D.D."/>
            <person name="Gurnon J.R."/>
            <person name="Agarkova I."/>
            <person name="Kang M."/>
            <person name="Vitek J."/>
            <person name="Duncan G."/>
            <person name="McClung O.W."/>
            <person name="Larsen M."/>
            <person name="Claverie J.-M."/>
            <person name="Van Etten J.L."/>
            <person name="Blanc G."/>
        </authorList>
    </citation>
    <scope>NUCLEOTIDE SEQUENCE [LARGE SCALE GENOMIC DNA]</scope>
</reference>
<proteinExistence type="evidence at protein level"/>